<dbReference type="Proteomes" id="UP000596742">
    <property type="component" value="Unassembled WGS sequence"/>
</dbReference>
<keyword evidence="2" id="KW-1185">Reference proteome</keyword>
<gene>
    <name evidence="1" type="ORF">MGAL_10B086468</name>
</gene>
<name>A0A8B6HRI2_MYTGA</name>
<evidence type="ECO:0000313" key="2">
    <source>
        <dbReference type="Proteomes" id="UP000596742"/>
    </source>
</evidence>
<dbReference type="OrthoDB" id="10474407at2759"/>
<protein>
    <submittedName>
        <fullName evidence="1">Uncharacterized protein</fullName>
    </submittedName>
</protein>
<proteinExistence type="predicted"/>
<sequence length="109" mass="12924">MAYHFKFRNYVLLIFVFEFYRFSESRGMGTFDNVQLGDILRQTDLTSMAGNVNGRDDDVEWPNYTDNGDLKIDLSLNQLVNLMRKLKSQNKIDRQDRIKKQICYVQELC</sequence>
<dbReference type="AlphaFoldDB" id="A0A8B6HRI2"/>
<evidence type="ECO:0000313" key="1">
    <source>
        <dbReference type="EMBL" id="VDI83711.1"/>
    </source>
</evidence>
<organism evidence="1 2">
    <name type="scientific">Mytilus galloprovincialis</name>
    <name type="common">Mediterranean mussel</name>
    <dbReference type="NCBI Taxonomy" id="29158"/>
    <lineage>
        <taxon>Eukaryota</taxon>
        <taxon>Metazoa</taxon>
        <taxon>Spiralia</taxon>
        <taxon>Lophotrochozoa</taxon>
        <taxon>Mollusca</taxon>
        <taxon>Bivalvia</taxon>
        <taxon>Autobranchia</taxon>
        <taxon>Pteriomorphia</taxon>
        <taxon>Mytilida</taxon>
        <taxon>Mytiloidea</taxon>
        <taxon>Mytilidae</taxon>
        <taxon>Mytilinae</taxon>
        <taxon>Mytilus</taxon>
    </lineage>
</organism>
<comment type="caution">
    <text evidence="1">The sequence shown here is derived from an EMBL/GenBank/DDBJ whole genome shotgun (WGS) entry which is preliminary data.</text>
</comment>
<accession>A0A8B6HRI2</accession>
<reference evidence="1" key="1">
    <citation type="submission" date="2018-11" db="EMBL/GenBank/DDBJ databases">
        <authorList>
            <person name="Alioto T."/>
            <person name="Alioto T."/>
        </authorList>
    </citation>
    <scope>NUCLEOTIDE SEQUENCE</scope>
</reference>
<dbReference type="EMBL" id="UYJE01010498">
    <property type="protein sequence ID" value="VDI83711.1"/>
    <property type="molecule type" value="Genomic_DNA"/>
</dbReference>